<keyword evidence="9" id="KW-1185">Reference proteome</keyword>
<comment type="similarity">
    <text evidence="6">Belongs to the MDM10 family.</text>
</comment>
<dbReference type="HAMAP" id="MF_03102">
    <property type="entry name" value="Mdm10"/>
    <property type="match status" value="1"/>
</dbReference>
<evidence type="ECO:0000256" key="4">
    <source>
        <dbReference type="ARBA" id="ARBA00023128"/>
    </source>
</evidence>
<dbReference type="PANTHER" id="PTHR28035">
    <property type="entry name" value="MITOCHONDRIAL DISTRIBUTION AND MORPHOLOGY PROTEIN 10"/>
    <property type="match status" value="1"/>
</dbReference>
<dbReference type="GO" id="GO:1990456">
    <property type="term" value="P:mitochondrion-endoplasmic reticulum membrane tethering"/>
    <property type="evidence" value="ECO:0007669"/>
    <property type="project" value="UniProtKB-UniRule"/>
</dbReference>
<evidence type="ECO:0000256" key="2">
    <source>
        <dbReference type="ARBA" id="ARBA00022692"/>
    </source>
</evidence>
<dbReference type="InterPro" id="IPR027539">
    <property type="entry name" value="Mdm10"/>
</dbReference>
<dbReference type="GO" id="GO:0001401">
    <property type="term" value="C:SAM complex"/>
    <property type="evidence" value="ECO:0007669"/>
    <property type="project" value="TreeGrafter"/>
</dbReference>
<feature type="region of interest" description="Disordered" evidence="7">
    <location>
        <begin position="204"/>
        <end position="229"/>
    </location>
</feature>
<accession>A0A0E9N7N9</accession>
<dbReference type="PANTHER" id="PTHR28035:SF1">
    <property type="entry name" value="MITOCHONDRIAL DISTRIBUTION AND MORPHOLOGY PROTEIN 10"/>
    <property type="match status" value="1"/>
</dbReference>
<dbReference type="EMBL" id="BACD03000001">
    <property type="protein sequence ID" value="GAO45828.1"/>
    <property type="molecule type" value="Genomic_DNA"/>
</dbReference>
<keyword evidence="5 6" id="KW-0472">Membrane</keyword>
<dbReference type="GO" id="GO:0045040">
    <property type="term" value="P:protein insertion into mitochondrial outer membrane"/>
    <property type="evidence" value="ECO:0007669"/>
    <property type="project" value="UniProtKB-UniRule"/>
</dbReference>
<evidence type="ECO:0000256" key="1">
    <source>
        <dbReference type="ARBA" id="ARBA00022452"/>
    </source>
</evidence>
<evidence type="ECO:0000256" key="6">
    <source>
        <dbReference type="HAMAP-Rule" id="MF_03102"/>
    </source>
</evidence>
<dbReference type="GO" id="GO:0015914">
    <property type="term" value="P:phospholipid transport"/>
    <property type="evidence" value="ECO:0007669"/>
    <property type="project" value="TreeGrafter"/>
</dbReference>
<evidence type="ECO:0000313" key="8">
    <source>
        <dbReference type="EMBL" id="GAO45828.1"/>
    </source>
</evidence>
<comment type="subunit">
    <text evidence="6">Component of the ER-mitochondria encounter structure (ERMES) or MDM complex, composed of MMM1, MDM10, MDM12 and MDM34. Associates with the mitochondrial outer membrane sorting assembly machinery SAM(core) complex.</text>
</comment>
<dbReference type="Pfam" id="PF12519">
    <property type="entry name" value="MDM10"/>
    <property type="match status" value="1"/>
</dbReference>
<dbReference type="GO" id="GO:0051654">
    <property type="term" value="P:establishment of mitochondrion localization"/>
    <property type="evidence" value="ECO:0007669"/>
    <property type="project" value="TreeGrafter"/>
</dbReference>
<reference evidence="8 9" key="3">
    <citation type="journal article" date="2015" name="Genome Announc.">
        <title>Draft Genome Sequence of the Archiascomycetous Yeast Saitoella complicata.</title>
        <authorList>
            <person name="Yamauchi K."/>
            <person name="Kondo S."/>
            <person name="Hamamoto M."/>
            <person name="Takahashi Y."/>
            <person name="Ogura Y."/>
            <person name="Hayashi T."/>
            <person name="Nishida H."/>
        </authorList>
    </citation>
    <scope>NUCLEOTIDE SEQUENCE [LARGE SCALE GENOMIC DNA]</scope>
    <source>
        <strain evidence="8 9">NRRL Y-17804</strain>
    </source>
</reference>
<proteinExistence type="inferred from homology"/>
<evidence type="ECO:0000256" key="5">
    <source>
        <dbReference type="ARBA" id="ARBA00023136"/>
    </source>
</evidence>
<dbReference type="Proteomes" id="UP000033140">
    <property type="component" value="Unassembled WGS sequence"/>
</dbReference>
<protein>
    <recommendedName>
        <fullName evidence="6">Mitochondrial distribution and morphology protein 10</fullName>
    </recommendedName>
    <alternativeName>
        <fullName evidence="6">Mitochondrial inheritance component MDM10</fullName>
    </alternativeName>
</protein>
<evidence type="ECO:0000256" key="3">
    <source>
        <dbReference type="ARBA" id="ARBA00022787"/>
    </source>
</evidence>
<name>A0A0E9N7N9_SAICN</name>
<evidence type="ECO:0000313" key="9">
    <source>
        <dbReference type="Proteomes" id="UP000033140"/>
    </source>
</evidence>
<dbReference type="OMA" id="VPGYRQI"/>
<sequence length="377" mass="42087">MYGFMDYLLRSFNKETGWSDQNLYSNLTGTSRALLDFVHPLGLHFHISSYPSQSFMSSYTLSTLPVLDGSMAYLCTTRPLSSITHTKHVPLHEMIEGYREPPELKKHPEPWEWEVWQNGKRVDKKDSLLYGRMYIPSSTLEAMYTRRIAPTKQLILACVSDTKLPNGGTITAEIQHDVGKWSTEYVYSTEGGMLGLRGLWNFGPDPRKPRTPPSPSLYSSHTGVHDTPPIPSGRLSAGAEIYYGALTKSAGMSLGLRYASFASNQTPRTMTLTWNPLMGSVSTTYAVKNALTNSAFCSRFDFNMFSYESNLALGCEIWQWRDGSLSTSTASGMEKKDEDVKGVFKAQIGNSLGIGLHTLPYTNPTFIPLYRTQSSLT</sequence>
<keyword evidence="2 6" id="KW-0812">Transmembrane</keyword>
<dbReference type="AlphaFoldDB" id="A0A0E9N7N9"/>
<keyword evidence="1 6" id="KW-1134">Transmembrane beta strand</keyword>
<comment type="caution">
    <text evidence="8">The sequence shown here is derived from an EMBL/GenBank/DDBJ whole genome shotgun (WGS) entry which is preliminary data.</text>
</comment>
<gene>
    <name evidence="6" type="primary">MDM10</name>
    <name evidence="8" type="ORF">G7K_0077-t1</name>
</gene>
<comment type="subcellular location">
    <subcellularLocation>
        <location evidence="6">Mitochondrion outer membrane</location>
        <topology evidence="6">Multi-pass membrane protein</topology>
    </subcellularLocation>
    <text evidence="6">The ERMES/MDM complex localizes to a few discrete foci (around 10 per single cell), that represent mitochondria-endoplasmic reticulum junctions. These foci are often found next to mtDNA nucleoids.</text>
</comment>
<dbReference type="GO" id="GO:0032865">
    <property type="term" value="C:ERMES complex"/>
    <property type="evidence" value="ECO:0007669"/>
    <property type="project" value="UniProtKB-UniRule"/>
</dbReference>
<keyword evidence="3 6" id="KW-1000">Mitochondrion outer membrane</keyword>
<comment type="function">
    <text evidence="6">Component of the ERMES/MDM complex, which serves as a molecular tether to connect the endoplasmic reticulum and mitochondria. Components of this complex are involved in the control of mitochondrial shape and protein biogenesis and may function in phospholipid exchange. MDM10 is involved in the late assembly steps of the general translocase of the mitochondrial outer membrane (TOM complex). Functions in the TOM40-specific route of the assembly of outer membrane beta-barrel proteins, including the association of TOM40 with the receptor TOM22 and small TOM proteins. Can associate with the SAM(core) complex as well as the MDM12-MMM1 complex, both involved in late steps of the major beta-barrel assembly pathway, that is responsible for biogenesis of all outer membrane beta-barrel proteins. May act as a switch that shuttles between both complexes and channels precursor proteins into the TOM40-specific pathway. Plays a role in mitochondrial morphology and in the inheritance of mitochondria.</text>
</comment>
<organism evidence="8 9">
    <name type="scientific">Saitoella complicata (strain BCRC 22490 / CBS 7301 / JCM 7358 / NBRC 10748 / NRRL Y-17804)</name>
    <dbReference type="NCBI Taxonomy" id="698492"/>
    <lineage>
        <taxon>Eukaryota</taxon>
        <taxon>Fungi</taxon>
        <taxon>Dikarya</taxon>
        <taxon>Ascomycota</taxon>
        <taxon>Taphrinomycotina</taxon>
        <taxon>Taphrinomycotina incertae sedis</taxon>
        <taxon>Saitoella</taxon>
    </lineage>
</organism>
<dbReference type="STRING" id="698492.A0A0E9N7N9"/>
<dbReference type="GO" id="GO:0070096">
    <property type="term" value="P:mitochondrial outer membrane translocase complex assembly"/>
    <property type="evidence" value="ECO:0007669"/>
    <property type="project" value="UniProtKB-UniRule"/>
</dbReference>
<reference evidence="8 9" key="1">
    <citation type="journal article" date="2011" name="J. Gen. Appl. Microbiol.">
        <title>Draft genome sequencing of the enigmatic yeast Saitoella complicata.</title>
        <authorList>
            <person name="Nishida H."/>
            <person name="Hamamoto M."/>
            <person name="Sugiyama J."/>
        </authorList>
    </citation>
    <scope>NUCLEOTIDE SEQUENCE [LARGE SCALE GENOMIC DNA]</scope>
    <source>
        <strain evidence="8 9">NRRL Y-17804</strain>
    </source>
</reference>
<reference evidence="8 9" key="2">
    <citation type="journal article" date="2014" name="J. Gen. Appl. Microbiol.">
        <title>The early diverging ascomycetous budding yeast Saitoella complicata has three histone deacetylases belonging to the Clr6, Hos2, and Rpd3 lineages.</title>
        <authorList>
            <person name="Nishida H."/>
            <person name="Matsumoto T."/>
            <person name="Kondo S."/>
            <person name="Hamamoto M."/>
            <person name="Yoshikawa H."/>
        </authorList>
    </citation>
    <scope>NUCLEOTIDE SEQUENCE [LARGE SCALE GENOMIC DNA]</scope>
    <source>
        <strain evidence="8 9">NRRL Y-17804</strain>
    </source>
</reference>
<keyword evidence="4 6" id="KW-0496">Mitochondrion</keyword>
<comment type="domain">
    <text evidence="6">Lacks alpha-helical transmembrane segments, suggesting that it resides in the membrane via beta-sheet conformations similar to those predicted for other outer membrane proteins and porin.</text>
</comment>
<evidence type="ECO:0000256" key="7">
    <source>
        <dbReference type="SAM" id="MobiDB-lite"/>
    </source>
</evidence>